<reference evidence="3" key="1">
    <citation type="submission" date="2017-06" db="EMBL/GenBank/DDBJ databases">
        <title>Whole genome sequence of Laribacter hongkongensis LHGZ1.</title>
        <authorList>
            <person name="Chen D."/>
            <person name="Wu H."/>
            <person name="Chen J."/>
        </authorList>
    </citation>
    <scope>NUCLEOTIDE SEQUENCE [LARGE SCALE GENOMIC DNA]</scope>
    <source>
        <strain evidence="3">LHGZ1</strain>
    </source>
</reference>
<name>A0A248LMT2_9NEIS</name>
<evidence type="ECO:0000313" key="2">
    <source>
        <dbReference type="EMBL" id="ASJ25875.1"/>
    </source>
</evidence>
<evidence type="ECO:0000313" key="3">
    <source>
        <dbReference type="Proteomes" id="UP000197424"/>
    </source>
</evidence>
<feature type="transmembrane region" description="Helical" evidence="1">
    <location>
        <begin position="20"/>
        <end position="41"/>
    </location>
</feature>
<keyword evidence="1" id="KW-0812">Transmembrane</keyword>
<dbReference type="Proteomes" id="UP000197424">
    <property type="component" value="Chromosome"/>
</dbReference>
<protein>
    <submittedName>
        <fullName evidence="2">Uncharacterized protein</fullName>
    </submittedName>
</protein>
<gene>
    <name evidence="2" type="ORF">LHGZ1_3044</name>
</gene>
<keyword evidence="1" id="KW-1133">Transmembrane helix</keyword>
<keyword evidence="1" id="KW-0472">Membrane</keyword>
<dbReference type="EMBL" id="CP022115">
    <property type="protein sequence ID" value="ASJ25875.1"/>
    <property type="molecule type" value="Genomic_DNA"/>
</dbReference>
<sequence>MRKGRIMALWIDLLGSEAGLMSVAGMGLAVAKFVWIIRYMLREMRRETALVSSGH</sequence>
<dbReference type="AlphaFoldDB" id="A0A248LMT2"/>
<evidence type="ECO:0000256" key="1">
    <source>
        <dbReference type="SAM" id="Phobius"/>
    </source>
</evidence>
<accession>A0A248LMT2</accession>
<organism evidence="2 3">
    <name type="scientific">Laribacter hongkongensis</name>
    <dbReference type="NCBI Taxonomy" id="168471"/>
    <lineage>
        <taxon>Bacteria</taxon>
        <taxon>Pseudomonadati</taxon>
        <taxon>Pseudomonadota</taxon>
        <taxon>Betaproteobacteria</taxon>
        <taxon>Neisseriales</taxon>
        <taxon>Aquaspirillaceae</taxon>
        <taxon>Laribacter</taxon>
    </lineage>
</organism>
<proteinExistence type="predicted"/>